<feature type="non-terminal residue" evidence="1">
    <location>
        <position position="192"/>
    </location>
</feature>
<comment type="caution">
    <text evidence="1">The sequence shown here is derived from an EMBL/GenBank/DDBJ whole genome shotgun (WGS) entry which is preliminary data.</text>
</comment>
<gene>
    <name evidence="1" type="ORF">RFI_35019</name>
</gene>
<sequence>MKIFNHFQVDCQFFVSKYSFQKKELSEHFQKKTHLICLFNSTTAELLICGGYTTNDCYSYHTLKKQYKYICSYPNDVQLLGHCVVQLIDSQTNSNEIHLLSFGGQGKNKMKQTFSMKYKSVWEINTIIGKLEDDLIGVRGLIGGKDNDLLFITYCPENIEVIDLKTMKPLTEIKNNIIPREKHRLGIEYHCF</sequence>
<proteinExistence type="predicted"/>
<dbReference type="AlphaFoldDB" id="X6LMR1"/>
<dbReference type="EMBL" id="ASPP01035843">
    <property type="protein sequence ID" value="ETO02417.1"/>
    <property type="molecule type" value="Genomic_DNA"/>
</dbReference>
<evidence type="ECO:0000313" key="2">
    <source>
        <dbReference type="Proteomes" id="UP000023152"/>
    </source>
</evidence>
<keyword evidence="2" id="KW-1185">Reference proteome</keyword>
<name>X6LMR1_RETFI</name>
<reference evidence="1 2" key="1">
    <citation type="journal article" date="2013" name="Curr. Biol.">
        <title>The Genome of the Foraminiferan Reticulomyxa filosa.</title>
        <authorList>
            <person name="Glockner G."/>
            <person name="Hulsmann N."/>
            <person name="Schleicher M."/>
            <person name="Noegel A.A."/>
            <person name="Eichinger L."/>
            <person name="Gallinger C."/>
            <person name="Pawlowski J."/>
            <person name="Sierra R."/>
            <person name="Euteneuer U."/>
            <person name="Pillet L."/>
            <person name="Moustafa A."/>
            <person name="Platzer M."/>
            <person name="Groth M."/>
            <person name="Szafranski K."/>
            <person name="Schliwa M."/>
        </authorList>
    </citation>
    <scope>NUCLEOTIDE SEQUENCE [LARGE SCALE GENOMIC DNA]</scope>
</reference>
<dbReference type="Proteomes" id="UP000023152">
    <property type="component" value="Unassembled WGS sequence"/>
</dbReference>
<accession>X6LMR1</accession>
<protein>
    <submittedName>
        <fullName evidence="1">Uncharacterized protein</fullName>
    </submittedName>
</protein>
<organism evidence="1 2">
    <name type="scientific">Reticulomyxa filosa</name>
    <dbReference type="NCBI Taxonomy" id="46433"/>
    <lineage>
        <taxon>Eukaryota</taxon>
        <taxon>Sar</taxon>
        <taxon>Rhizaria</taxon>
        <taxon>Retaria</taxon>
        <taxon>Foraminifera</taxon>
        <taxon>Monothalamids</taxon>
        <taxon>Reticulomyxidae</taxon>
        <taxon>Reticulomyxa</taxon>
    </lineage>
</organism>
<evidence type="ECO:0000313" key="1">
    <source>
        <dbReference type="EMBL" id="ETO02417.1"/>
    </source>
</evidence>